<dbReference type="EMBL" id="JAALHA020000002">
    <property type="protein sequence ID" value="MDR9894487.1"/>
    <property type="molecule type" value="Genomic_DNA"/>
</dbReference>
<evidence type="ECO:0000313" key="2">
    <source>
        <dbReference type="EMBL" id="MDR9894487.1"/>
    </source>
</evidence>
<feature type="transmembrane region" description="Helical" evidence="1">
    <location>
        <begin position="268"/>
        <end position="289"/>
    </location>
</feature>
<sequence length="512" mass="58973">MLVFSLHRFYTFFASYDQALFDQLFWNTIHGHFFQGSLSSGQSSTFIKDNQIHTVFYCHLGQHFVIDFLLWMPLYALFPTGVTLVVLQVALMTAAGLVLYALARHYLPPKIAVLISASFYGGYAVISPTFANFYEHCQIPLFVFSLLLALEKRRWGLFWLFVILTLGIREDTGIILFGIGLYLTFIRRSLGLGLALCGVSFGYVIAVTNIVMPLFSNDNSRLYLSEYFGQFMTGKNSPSTLELLWAILTNPQELFKSLFLPFDRRVKYLLGQWLPLAFIPAISPSAWIITGPPLLVLLIQNRVLALAISVRYALTVVPGLFYGAILWWSEHQERFKPRFRRWWIRFIALSLVITITSSPNRAFYFLIPDSIHPWVYISLTRQWEHVGHIRSLMNFIPGDASVSATTDLLPHLATRREIIRLPALQLQTDSKQIIDVDYAFADLWIIQQYQPAFKHQRQQLRDFLIFIDQLLNEKRYGLVDVQGGVVLLQKKVTSQPQAMTRWLNLRKELAKI</sequence>
<evidence type="ECO:0000256" key="1">
    <source>
        <dbReference type="SAM" id="Phobius"/>
    </source>
</evidence>
<keyword evidence="3" id="KW-1185">Reference proteome</keyword>
<organism evidence="2 3">
    <name type="scientific">Aetokthonos hydrillicola Thurmond2011</name>
    <dbReference type="NCBI Taxonomy" id="2712845"/>
    <lineage>
        <taxon>Bacteria</taxon>
        <taxon>Bacillati</taxon>
        <taxon>Cyanobacteriota</taxon>
        <taxon>Cyanophyceae</taxon>
        <taxon>Nostocales</taxon>
        <taxon>Hapalosiphonaceae</taxon>
        <taxon>Aetokthonos</taxon>
    </lineage>
</organism>
<dbReference type="InterPro" id="IPR018650">
    <property type="entry name" value="STSV1_Orf64"/>
</dbReference>
<gene>
    <name evidence="2" type="ORF">G7B40_007855</name>
</gene>
<feature type="transmembrane region" description="Helical" evidence="1">
    <location>
        <begin position="74"/>
        <end position="99"/>
    </location>
</feature>
<feature type="transmembrane region" description="Helical" evidence="1">
    <location>
        <begin position="157"/>
        <end position="185"/>
    </location>
</feature>
<dbReference type="Proteomes" id="UP000667802">
    <property type="component" value="Unassembled WGS sequence"/>
</dbReference>
<reference evidence="3" key="1">
    <citation type="journal article" date="2021" name="Science">
        <title>Hunting the eagle killer: A cyanobacterial neurotoxin causes vacuolar myelinopathy.</title>
        <authorList>
            <person name="Breinlinger S."/>
            <person name="Phillips T.J."/>
            <person name="Haram B.N."/>
            <person name="Mares J."/>
            <person name="Martinez Yerena J.A."/>
            <person name="Hrouzek P."/>
            <person name="Sobotka R."/>
            <person name="Henderson W.M."/>
            <person name="Schmieder P."/>
            <person name="Williams S.M."/>
            <person name="Lauderdale J.D."/>
            <person name="Wilde H.D."/>
            <person name="Gerrin W."/>
            <person name="Kust A."/>
            <person name="Washington J.W."/>
            <person name="Wagner C."/>
            <person name="Geier B."/>
            <person name="Liebeke M."/>
            <person name="Enke H."/>
            <person name="Niedermeyer T.H.J."/>
            <person name="Wilde S.B."/>
        </authorList>
    </citation>
    <scope>NUCLEOTIDE SEQUENCE [LARGE SCALE GENOMIC DNA]</scope>
    <source>
        <strain evidence="3">Thurmond2011</strain>
    </source>
</reference>
<feature type="transmembrane region" description="Helical" evidence="1">
    <location>
        <begin position="111"/>
        <end position="127"/>
    </location>
</feature>
<keyword evidence="1" id="KW-0472">Membrane</keyword>
<keyword evidence="1" id="KW-1133">Transmembrane helix</keyword>
<proteinExistence type="predicted"/>
<feature type="transmembrane region" description="Helical" evidence="1">
    <location>
        <begin position="309"/>
        <end position="330"/>
    </location>
</feature>
<feature type="transmembrane region" description="Helical" evidence="1">
    <location>
        <begin position="342"/>
        <end position="367"/>
    </location>
</feature>
<name>A0AAP5I3N6_9CYAN</name>
<keyword evidence="1" id="KW-0812">Transmembrane</keyword>
<dbReference type="AlphaFoldDB" id="A0AAP5I3N6"/>
<evidence type="ECO:0000313" key="3">
    <source>
        <dbReference type="Proteomes" id="UP000667802"/>
    </source>
</evidence>
<feature type="transmembrane region" description="Helical" evidence="1">
    <location>
        <begin position="191"/>
        <end position="215"/>
    </location>
</feature>
<dbReference type="RefSeq" id="WP_243902248.1">
    <property type="nucleotide sequence ID" value="NZ_CAWQFN010000643.1"/>
</dbReference>
<protein>
    <submittedName>
        <fullName evidence="2">DUF2079 domain-containing protein</fullName>
    </submittedName>
</protein>
<dbReference type="Pfam" id="PF09852">
    <property type="entry name" value="DUF2079"/>
    <property type="match status" value="1"/>
</dbReference>
<comment type="caution">
    <text evidence="2">The sequence shown here is derived from an EMBL/GenBank/DDBJ whole genome shotgun (WGS) entry which is preliminary data.</text>
</comment>
<accession>A0AAP5I3N6</accession>